<dbReference type="InterPro" id="IPR032675">
    <property type="entry name" value="LRR_dom_sf"/>
</dbReference>
<evidence type="ECO:0000313" key="1">
    <source>
        <dbReference type="EMBL" id="KIM41406.1"/>
    </source>
</evidence>
<gene>
    <name evidence="1" type="ORF">M413DRAFT_27764</name>
</gene>
<name>A0A0C3CCS0_HEBCY</name>
<organism evidence="1 2">
    <name type="scientific">Hebeloma cylindrosporum</name>
    <dbReference type="NCBI Taxonomy" id="76867"/>
    <lineage>
        <taxon>Eukaryota</taxon>
        <taxon>Fungi</taxon>
        <taxon>Dikarya</taxon>
        <taxon>Basidiomycota</taxon>
        <taxon>Agaricomycotina</taxon>
        <taxon>Agaricomycetes</taxon>
        <taxon>Agaricomycetidae</taxon>
        <taxon>Agaricales</taxon>
        <taxon>Agaricineae</taxon>
        <taxon>Hymenogastraceae</taxon>
        <taxon>Hebeloma</taxon>
    </lineage>
</organism>
<dbReference type="OrthoDB" id="3063971at2759"/>
<dbReference type="EMBL" id="KN831780">
    <property type="protein sequence ID" value="KIM41406.1"/>
    <property type="molecule type" value="Genomic_DNA"/>
</dbReference>
<dbReference type="HOGENOM" id="CLU_018544_12_0_1"/>
<dbReference type="InterPro" id="IPR036047">
    <property type="entry name" value="F-box-like_dom_sf"/>
</dbReference>
<reference evidence="2" key="2">
    <citation type="submission" date="2015-01" db="EMBL/GenBank/DDBJ databases">
        <title>Evolutionary Origins and Diversification of the Mycorrhizal Mutualists.</title>
        <authorList>
            <consortium name="DOE Joint Genome Institute"/>
            <consortium name="Mycorrhizal Genomics Consortium"/>
            <person name="Kohler A."/>
            <person name="Kuo A."/>
            <person name="Nagy L.G."/>
            <person name="Floudas D."/>
            <person name="Copeland A."/>
            <person name="Barry K.W."/>
            <person name="Cichocki N."/>
            <person name="Veneault-Fourrey C."/>
            <person name="LaButti K."/>
            <person name="Lindquist E.A."/>
            <person name="Lipzen A."/>
            <person name="Lundell T."/>
            <person name="Morin E."/>
            <person name="Murat C."/>
            <person name="Riley R."/>
            <person name="Ohm R."/>
            <person name="Sun H."/>
            <person name="Tunlid A."/>
            <person name="Henrissat B."/>
            <person name="Grigoriev I.V."/>
            <person name="Hibbett D.S."/>
            <person name="Martin F."/>
        </authorList>
    </citation>
    <scope>NUCLEOTIDE SEQUENCE [LARGE SCALE GENOMIC DNA]</scope>
    <source>
        <strain evidence="2">h7</strain>
    </source>
</reference>
<accession>A0A0C3CCS0</accession>
<dbReference type="SUPFAM" id="SSF52047">
    <property type="entry name" value="RNI-like"/>
    <property type="match status" value="1"/>
</dbReference>
<dbReference type="AlphaFoldDB" id="A0A0C3CCS0"/>
<dbReference type="SUPFAM" id="SSF81383">
    <property type="entry name" value="F-box domain"/>
    <property type="match status" value="1"/>
</dbReference>
<evidence type="ECO:0000313" key="2">
    <source>
        <dbReference type="Proteomes" id="UP000053424"/>
    </source>
</evidence>
<dbReference type="Gene3D" id="3.80.10.10">
    <property type="entry name" value="Ribonuclease Inhibitor"/>
    <property type="match status" value="1"/>
</dbReference>
<sequence length="584" mass="66059">MPADRQKENKNVRPNPLRIVRRRPGYIGSDLLRAIQVSNDEPPEAEMPAIKQTQELLATNLAFLDASILTAQQTLEQLKITRSLHQSAYNVCRSASSIVRRVPVDVWREIFLFRHPPQQRVVMSFSQAPLVLTHVCRSWRYIANSTPELWTRLYIPPLLVYTDPIWSQPPGTIDRIPFLQRIPVIIYERVALLEAVLKRSGNRPLSISIAKSRMYEFLEFHAVLGIPPGSQYQKDLIFQIFMAMSRVYEILEPHIPRVEEAYISRCTIDNLSETDAQNILSSPRLRILRIHTLSRMQSFPDFIPDNWTDLTLISIRNPISVSWAKALFRKCTKLVECSLSLQSSLRDNVHLVETSPISLPALKVLSITEAKPVGRLLYPCLVVPNIQTLNCFETHPYANPYDLSVMTMLPKLHGLRSLQINPAVFTNDSFFNVVRCLPSLSHLILGSATQTSACQWLPAISPLDVLATRFHPTPGTTDTVFVLPNLQHIEVHHAPISDSDLCRFIDGMLCPGCGFHPPLRPGVVRLRSLTAFFRRIRQMDTFTRGMDYARTAGVAFTLKLYYSPANFYAPLSTQHGAAAVPTAA</sequence>
<proteinExistence type="predicted"/>
<keyword evidence="2" id="KW-1185">Reference proteome</keyword>
<protein>
    <submittedName>
        <fullName evidence="1">Uncharacterized protein</fullName>
    </submittedName>
</protein>
<dbReference type="Proteomes" id="UP000053424">
    <property type="component" value="Unassembled WGS sequence"/>
</dbReference>
<reference evidence="1 2" key="1">
    <citation type="submission" date="2014-04" db="EMBL/GenBank/DDBJ databases">
        <authorList>
            <consortium name="DOE Joint Genome Institute"/>
            <person name="Kuo A."/>
            <person name="Gay G."/>
            <person name="Dore J."/>
            <person name="Kohler A."/>
            <person name="Nagy L.G."/>
            <person name="Floudas D."/>
            <person name="Copeland A."/>
            <person name="Barry K.W."/>
            <person name="Cichocki N."/>
            <person name="Veneault-Fourrey C."/>
            <person name="LaButti K."/>
            <person name="Lindquist E.A."/>
            <person name="Lipzen A."/>
            <person name="Lundell T."/>
            <person name="Morin E."/>
            <person name="Murat C."/>
            <person name="Sun H."/>
            <person name="Tunlid A."/>
            <person name="Henrissat B."/>
            <person name="Grigoriev I.V."/>
            <person name="Hibbett D.S."/>
            <person name="Martin F."/>
            <person name="Nordberg H.P."/>
            <person name="Cantor M.N."/>
            <person name="Hua S.X."/>
        </authorList>
    </citation>
    <scope>NUCLEOTIDE SEQUENCE [LARGE SCALE GENOMIC DNA]</scope>
    <source>
        <strain evidence="2">h7</strain>
    </source>
</reference>